<dbReference type="EMBL" id="LBUZ01000027">
    <property type="protein sequence ID" value="KKQ74741.1"/>
    <property type="molecule type" value="Genomic_DNA"/>
</dbReference>
<proteinExistence type="predicted"/>
<protein>
    <submittedName>
        <fullName evidence="2">Glycosyl transferase group 1</fullName>
    </submittedName>
</protein>
<keyword evidence="2" id="KW-0808">Transferase</keyword>
<dbReference type="InterPro" id="IPR029063">
    <property type="entry name" value="SAM-dependent_MTases_sf"/>
</dbReference>
<organism evidence="2 3">
    <name type="scientific">Candidatus Woesebacteria bacterium GW2011_GWB1_38_5b</name>
    <dbReference type="NCBI Taxonomy" id="1618569"/>
    <lineage>
        <taxon>Bacteria</taxon>
        <taxon>Candidatus Woeseibacteriota</taxon>
    </lineage>
</organism>
<evidence type="ECO:0000259" key="1">
    <source>
        <dbReference type="Pfam" id="PF08241"/>
    </source>
</evidence>
<evidence type="ECO:0000313" key="3">
    <source>
        <dbReference type="Proteomes" id="UP000034181"/>
    </source>
</evidence>
<name>A0A0G0NCC0_9BACT</name>
<dbReference type="Gene3D" id="3.40.50.150">
    <property type="entry name" value="Vaccinia Virus protein VP39"/>
    <property type="match status" value="1"/>
</dbReference>
<reference evidence="2 3" key="1">
    <citation type="journal article" date="2015" name="Nature">
        <title>rRNA introns, odd ribosomes, and small enigmatic genomes across a large radiation of phyla.</title>
        <authorList>
            <person name="Brown C.T."/>
            <person name="Hug L.A."/>
            <person name="Thomas B.C."/>
            <person name="Sharon I."/>
            <person name="Castelle C.J."/>
            <person name="Singh A."/>
            <person name="Wilkins M.J."/>
            <person name="Williams K.H."/>
            <person name="Banfield J.F."/>
        </authorList>
    </citation>
    <scope>NUCLEOTIDE SEQUENCE [LARGE SCALE GENOMIC DNA]</scope>
</reference>
<dbReference type="Proteomes" id="UP000034181">
    <property type="component" value="Unassembled WGS sequence"/>
</dbReference>
<dbReference type="AlphaFoldDB" id="A0A0G0NCC0"/>
<dbReference type="GO" id="GO:0008757">
    <property type="term" value="F:S-adenosylmethionine-dependent methyltransferase activity"/>
    <property type="evidence" value="ECO:0007669"/>
    <property type="project" value="InterPro"/>
</dbReference>
<feature type="domain" description="Methyltransferase type 11" evidence="1">
    <location>
        <begin position="63"/>
        <end position="146"/>
    </location>
</feature>
<evidence type="ECO:0000313" key="2">
    <source>
        <dbReference type="EMBL" id="KKQ74741.1"/>
    </source>
</evidence>
<gene>
    <name evidence="2" type="ORF">US96_C0027G0010</name>
</gene>
<comment type="caution">
    <text evidence="2">The sequence shown here is derived from an EMBL/GenBank/DDBJ whole genome shotgun (WGS) entry which is preliminary data.</text>
</comment>
<dbReference type="SUPFAM" id="SSF53335">
    <property type="entry name" value="S-adenosyl-L-methionine-dependent methyltransferases"/>
    <property type="match status" value="1"/>
</dbReference>
<dbReference type="Pfam" id="PF08241">
    <property type="entry name" value="Methyltransf_11"/>
    <property type="match status" value="1"/>
</dbReference>
<sequence length="214" mass="25072">MIYDENYFLNIERYAPFSYLHPITKKSNFAKKQIINLIKIKEREYAKRRSRWILKNLKISSSLDIGTADGSLVKKLLSNGVDAYGLDISTYQINKLKLQYPNNFYLGSTDNLPFKSKSFDLISAYHVLEHVMPDQVQNSIKELGRVSSKYIIIEHPAKENFHAYVDSSHISIYTSHEWKNIITKILNLNWKLIKFEEANFYKPVSFLLQRRTAN</sequence>
<dbReference type="InterPro" id="IPR013216">
    <property type="entry name" value="Methyltransf_11"/>
</dbReference>
<accession>A0A0G0NCC0</accession>